<protein>
    <submittedName>
        <fullName evidence="6">AcrR family transcriptional regulator</fullName>
    </submittedName>
</protein>
<dbReference type="AlphaFoldDB" id="A0A4R8MS53"/>
<dbReference type="Gene3D" id="1.10.357.10">
    <property type="entry name" value="Tetracycline Repressor, domain 2"/>
    <property type="match status" value="1"/>
</dbReference>
<organism evidence="6 7">
    <name type="scientific">Leptospira meyeri</name>
    <dbReference type="NCBI Taxonomy" id="29508"/>
    <lineage>
        <taxon>Bacteria</taxon>
        <taxon>Pseudomonadati</taxon>
        <taxon>Spirochaetota</taxon>
        <taxon>Spirochaetia</taxon>
        <taxon>Leptospirales</taxon>
        <taxon>Leptospiraceae</taxon>
        <taxon>Leptospira</taxon>
    </lineage>
</organism>
<evidence type="ECO:0000256" key="3">
    <source>
        <dbReference type="ARBA" id="ARBA00023163"/>
    </source>
</evidence>
<sequence length="185" mass="21030">MPKIVDHDLYRVELLTKCMPIFVTKGVSSVSMRELSKELGVSTGTLYHYFPTKEILFESMVKQLVAIDEKEITELSESHTGLADIMAFVAKREVHFTNLMLLAVDVKRHLSESSELMQLVEDSFTSYRTALDRFFPTDAQTNSGKAFLSFFLGALFLKNNATEETNWPELFEGLGNLMVLFQSKE</sequence>
<evidence type="ECO:0000259" key="5">
    <source>
        <dbReference type="PROSITE" id="PS50977"/>
    </source>
</evidence>
<gene>
    <name evidence="6" type="ORF">CLV96_0953</name>
</gene>
<feature type="DNA-binding region" description="H-T-H motif" evidence="4">
    <location>
        <begin position="31"/>
        <end position="50"/>
    </location>
</feature>
<evidence type="ECO:0000256" key="1">
    <source>
        <dbReference type="ARBA" id="ARBA00023015"/>
    </source>
</evidence>
<dbReference type="PROSITE" id="PS01081">
    <property type="entry name" value="HTH_TETR_1"/>
    <property type="match status" value="1"/>
</dbReference>
<accession>A0A4R8MS53</accession>
<evidence type="ECO:0000313" key="6">
    <source>
        <dbReference type="EMBL" id="TDY71974.1"/>
    </source>
</evidence>
<dbReference type="InterPro" id="IPR001647">
    <property type="entry name" value="HTH_TetR"/>
</dbReference>
<name>A0A4R8MS53_LEPME</name>
<dbReference type="PRINTS" id="PR00455">
    <property type="entry name" value="HTHTETR"/>
</dbReference>
<keyword evidence="2 4" id="KW-0238">DNA-binding</keyword>
<comment type="caution">
    <text evidence="6">The sequence shown here is derived from an EMBL/GenBank/DDBJ whole genome shotgun (WGS) entry which is preliminary data.</text>
</comment>
<feature type="domain" description="HTH tetR-type" evidence="5">
    <location>
        <begin position="8"/>
        <end position="68"/>
    </location>
</feature>
<evidence type="ECO:0000256" key="2">
    <source>
        <dbReference type="ARBA" id="ARBA00023125"/>
    </source>
</evidence>
<dbReference type="PANTHER" id="PTHR47506:SF6">
    <property type="entry name" value="HTH-TYPE TRANSCRIPTIONAL REPRESSOR NEMR"/>
    <property type="match status" value="1"/>
</dbReference>
<keyword evidence="3" id="KW-0804">Transcription</keyword>
<dbReference type="EMBL" id="SORO01000001">
    <property type="protein sequence ID" value="TDY71974.1"/>
    <property type="molecule type" value="Genomic_DNA"/>
</dbReference>
<dbReference type="PANTHER" id="PTHR47506">
    <property type="entry name" value="TRANSCRIPTIONAL REGULATORY PROTEIN"/>
    <property type="match status" value="1"/>
</dbReference>
<dbReference type="InterPro" id="IPR023772">
    <property type="entry name" value="DNA-bd_HTH_TetR-type_CS"/>
</dbReference>
<proteinExistence type="predicted"/>
<keyword evidence="1" id="KW-0805">Transcription regulation</keyword>
<dbReference type="SUPFAM" id="SSF46689">
    <property type="entry name" value="Homeodomain-like"/>
    <property type="match status" value="1"/>
</dbReference>
<evidence type="ECO:0000313" key="7">
    <source>
        <dbReference type="Proteomes" id="UP000294684"/>
    </source>
</evidence>
<dbReference type="InterPro" id="IPR009057">
    <property type="entry name" value="Homeodomain-like_sf"/>
</dbReference>
<dbReference type="Pfam" id="PF00440">
    <property type="entry name" value="TetR_N"/>
    <property type="match status" value="1"/>
</dbReference>
<dbReference type="PROSITE" id="PS50977">
    <property type="entry name" value="HTH_TETR_2"/>
    <property type="match status" value="1"/>
</dbReference>
<evidence type="ECO:0000256" key="4">
    <source>
        <dbReference type="PROSITE-ProRule" id="PRU00335"/>
    </source>
</evidence>
<reference evidence="6 7" key="1">
    <citation type="submission" date="2019-03" db="EMBL/GenBank/DDBJ databases">
        <title>Genomic Encyclopedia of Archaeal and Bacterial Type Strains, Phase II (KMG-II): from individual species to whole genera.</title>
        <authorList>
            <person name="Goeker M."/>
        </authorList>
    </citation>
    <scope>NUCLEOTIDE SEQUENCE [LARGE SCALE GENOMIC DNA]</scope>
    <source>
        <strain evidence="6 7">DSM 21537</strain>
    </source>
</reference>
<keyword evidence="7" id="KW-1185">Reference proteome</keyword>
<dbReference type="GO" id="GO:0003677">
    <property type="term" value="F:DNA binding"/>
    <property type="evidence" value="ECO:0007669"/>
    <property type="project" value="UniProtKB-UniRule"/>
</dbReference>
<dbReference type="STRING" id="1193051.LEP1GSC017_3007"/>
<dbReference type="Proteomes" id="UP000294684">
    <property type="component" value="Unassembled WGS sequence"/>
</dbReference>